<dbReference type="AlphaFoldDB" id="A0A4Q9PKS7"/>
<keyword evidence="2" id="KW-1185">Reference proteome</keyword>
<sequence>MDSTVALGPVFQQLSPVTTAAYFPKNERMCRDAIPNKDTSMEVHIPLTSPLSSTPLGCEITVEEDTPVHSIRELEYAGTFRRLSEAYYKDSTGSRVCITIDEDIPLIDQLPSKRCSPPSSLSSPSQRLGVVKPSRKRGFFPRPRPFSPHRSLKSALLNNLEFKALWNRRRM</sequence>
<dbReference type="Proteomes" id="UP000292082">
    <property type="component" value="Unassembled WGS sequence"/>
</dbReference>
<protein>
    <submittedName>
        <fullName evidence="1">Uncharacterized protein</fullName>
    </submittedName>
</protein>
<evidence type="ECO:0000313" key="1">
    <source>
        <dbReference type="EMBL" id="TBU54732.1"/>
    </source>
</evidence>
<gene>
    <name evidence="1" type="ORF">BD310DRAFT_729752</name>
</gene>
<name>A0A4Q9PKS7_9APHY</name>
<evidence type="ECO:0000313" key="2">
    <source>
        <dbReference type="Proteomes" id="UP000292082"/>
    </source>
</evidence>
<reference evidence="1 2" key="1">
    <citation type="submission" date="2019-01" db="EMBL/GenBank/DDBJ databases">
        <title>Draft genome sequences of three monokaryotic isolates of the white-rot basidiomycete fungus Dichomitus squalens.</title>
        <authorList>
            <consortium name="DOE Joint Genome Institute"/>
            <person name="Lopez S.C."/>
            <person name="Andreopoulos B."/>
            <person name="Pangilinan J."/>
            <person name="Lipzen A."/>
            <person name="Riley R."/>
            <person name="Ahrendt S."/>
            <person name="Ng V."/>
            <person name="Barry K."/>
            <person name="Daum C."/>
            <person name="Grigoriev I.V."/>
            <person name="Hilden K.S."/>
            <person name="Makela M.R."/>
            <person name="de Vries R.P."/>
        </authorList>
    </citation>
    <scope>NUCLEOTIDE SEQUENCE [LARGE SCALE GENOMIC DNA]</scope>
    <source>
        <strain evidence="1 2">CBS 464.89</strain>
    </source>
</reference>
<accession>A0A4Q9PKS7</accession>
<organism evidence="1 2">
    <name type="scientific">Dichomitus squalens</name>
    <dbReference type="NCBI Taxonomy" id="114155"/>
    <lineage>
        <taxon>Eukaryota</taxon>
        <taxon>Fungi</taxon>
        <taxon>Dikarya</taxon>
        <taxon>Basidiomycota</taxon>
        <taxon>Agaricomycotina</taxon>
        <taxon>Agaricomycetes</taxon>
        <taxon>Polyporales</taxon>
        <taxon>Polyporaceae</taxon>
        <taxon>Dichomitus</taxon>
    </lineage>
</organism>
<dbReference type="EMBL" id="ML145182">
    <property type="protein sequence ID" value="TBU54732.1"/>
    <property type="molecule type" value="Genomic_DNA"/>
</dbReference>
<proteinExistence type="predicted"/>